<feature type="domain" description="Cotton leaf-curl disease DNA-betaC1" evidence="1">
    <location>
        <begin position="2"/>
        <end position="117"/>
    </location>
</feature>
<sequence length="118" mass="13590">MTITYNNKKGMQFIINVRLRDDNSILVQVDLFSTKSAALSKKRFLIPYNHHGIIPPFDFNSLEERISTMLKDMYNESTIGDFKQEDMIEMIDIILMAEAPVMAIDLGEDYHVFNGVIV</sequence>
<accession>A0A0U1Y9B6</accession>
<dbReference type="Pfam" id="PF09593">
    <property type="entry name" value="Pathogen_betaC1"/>
    <property type="match status" value="1"/>
</dbReference>
<evidence type="ECO:0000259" key="1">
    <source>
        <dbReference type="Pfam" id="PF09593"/>
    </source>
</evidence>
<reference evidence="2 3" key="1">
    <citation type="submission" date="2014-06" db="EMBL/GenBank/DDBJ databases">
        <title>Ageratum yellow vein virus-Malaysia [Malaysia-Tomato Leaf curl-2011] genome has a betasatellite and is a begomovirus infecting Solanum lycopersicum in Malaysia.</title>
        <authorList>
            <person name="Mahmoudieh M.K."/>
            <person name="Mohamad Roff M.N."/>
            <person name="Harikrishna J.A."/>
            <person name="Othman R.Y."/>
        </authorList>
    </citation>
    <scope>NUCLEOTIDE SEQUENCE [LARGE SCALE GENOMIC DNA]</scope>
    <source>
        <strain evidence="2">Malaysia</strain>
    </source>
</reference>
<name>A0A0U1Y9B6_9VIRU</name>
<dbReference type="InterPro" id="IPR018583">
    <property type="entry name" value="CLCuD_DNA-betaC1"/>
</dbReference>
<keyword evidence="3" id="KW-1185">Reference proteome</keyword>
<dbReference type="GeneID" id="37618925"/>
<dbReference type="OrthoDB" id="17520at10239"/>
<dbReference type="KEGG" id="vg:37618925"/>
<gene>
    <name evidence="2" type="primary">C1</name>
</gene>
<evidence type="ECO:0000313" key="2">
    <source>
        <dbReference type="EMBL" id="AJC01923.1"/>
    </source>
</evidence>
<dbReference type="EMBL" id="KM051528">
    <property type="protein sequence ID" value="AJC01923.1"/>
    <property type="molecule type" value="Genomic_DNA"/>
</dbReference>
<evidence type="ECO:0000313" key="3">
    <source>
        <dbReference type="Proteomes" id="UP000232427"/>
    </source>
</evidence>
<protein>
    <submittedName>
        <fullName evidence="2">C1</fullName>
    </submittedName>
</protein>
<dbReference type="Proteomes" id="UP000232427">
    <property type="component" value="Segment"/>
</dbReference>
<proteinExistence type="predicted"/>
<dbReference type="RefSeq" id="YP_009507816.1">
    <property type="nucleotide sequence ID" value="NC_038686.1"/>
</dbReference>
<organism evidence="2 3">
    <name type="scientific">Tomato leaf curl Malaysia betasatellite</name>
    <dbReference type="NCBI Taxonomy" id="2049892"/>
    <lineage>
        <taxon>Viruses</taxon>
        <taxon>Viruses incertae sedis</taxon>
        <taxon>Tolecusatellitidae</taxon>
        <taxon>Betasatellite</taxon>
        <taxon>Betasatellite solanimalaysiaense</taxon>
    </lineage>
</organism>